<dbReference type="Proteomes" id="UP001320420">
    <property type="component" value="Unassembled WGS sequence"/>
</dbReference>
<feature type="region of interest" description="Disordered" evidence="1">
    <location>
        <begin position="54"/>
        <end position="196"/>
    </location>
</feature>
<accession>A0AAN9URP6</accession>
<evidence type="ECO:0000313" key="3">
    <source>
        <dbReference type="Proteomes" id="UP001320420"/>
    </source>
</evidence>
<gene>
    <name evidence="2" type="ORF">SLS62_005881</name>
</gene>
<evidence type="ECO:0000313" key="2">
    <source>
        <dbReference type="EMBL" id="KAK7752137.1"/>
    </source>
</evidence>
<dbReference type="AlphaFoldDB" id="A0AAN9URP6"/>
<proteinExistence type="predicted"/>
<feature type="compositionally biased region" description="Basic and acidic residues" evidence="1">
    <location>
        <begin position="73"/>
        <end position="87"/>
    </location>
</feature>
<dbReference type="EMBL" id="JAKJXP020000041">
    <property type="protein sequence ID" value="KAK7752137.1"/>
    <property type="molecule type" value="Genomic_DNA"/>
</dbReference>
<organism evidence="2 3">
    <name type="scientific">Diatrype stigma</name>
    <dbReference type="NCBI Taxonomy" id="117547"/>
    <lineage>
        <taxon>Eukaryota</taxon>
        <taxon>Fungi</taxon>
        <taxon>Dikarya</taxon>
        <taxon>Ascomycota</taxon>
        <taxon>Pezizomycotina</taxon>
        <taxon>Sordariomycetes</taxon>
        <taxon>Xylariomycetidae</taxon>
        <taxon>Xylariales</taxon>
        <taxon>Diatrypaceae</taxon>
        <taxon>Diatrype</taxon>
    </lineage>
</organism>
<keyword evidence="3" id="KW-1185">Reference proteome</keyword>
<sequence length="392" mass="43360">MEELRCMLTGFSEQQQHSTIYEDLTLRKTLSFSNPNTTTNSQPSIPQSPIAMASNRFAGHPSDGSRANAGRSGDARSRWSDEHHGLERTPPGYEYIARSVVMDGPSPPPPSQRGRDTPPIQAPGHYVREDSRPPSSLGKSVRKIVRQMSYRLRKKTPNDGDNTGPEPLFTRDNLFVPGTDQQMTFPTPGPAGTGAGQQEAARFDWDEHISYCATCETSYLIGKAGVKYACLHPHHLSTLNGQRSLVIAADTLLTYDTEGEVHTTSQYYLGPKSKYNRELLVGPFDNQAEAMAYALADCLDYVVNEVLPKRQDRVVRDITRTDNVFLKEIPWKCRVLIFAGLKGAPSYIDANAGPQMRELAAAIKRVADLGIDLKWFDINQANIPELGIGIAI</sequence>
<protein>
    <submittedName>
        <fullName evidence="2">Uncharacterized protein</fullName>
    </submittedName>
</protein>
<feature type="compositionally biased region" description="Basic residues" evidence="1">
    <location>
        <begin position="140"/>
        <end position="155"/>
    </location>
</feature>
<comment type="caution">
    <text evidence="2">The sequence shown here is derived from an EMBL/GenBank/DDBJ whole genome shotgun (WGS) entry which is preliminary data.</text>
</comment>
<evidence type="ECO:0000256" key="1">
    <source>
        <dbReference type="SAM" id="MobiDB-lite"/>
    </source>
</evidence>
<reference evidence="2 3" key="1">
    <citation type="submission" date="2024-02" db="EMBL/GenBank/DDBJ databases">
        <title>De novo assembly and annotation of 12 fungi associated with fruit tree decline syndrome in Ontario, Canada.</title>
        <authorList>
            <person name="Sulman M."/>
            <person name="Ellouze W."/>
            <person name="Ilyukhin E."/>
        </authorList>
    </citation>
    <scope>NUCLEOTIDE SEQUENCE [LARGE SCALE GENOMIC DNA]</scope>
    <source>
        <strain evidence="2 3">M11/M66-122</strain>
    </source>
</reference>
<name>A0AAN9URP6_9PEZI</name>